<evidence type="ECO:0000313" key="2">
    <source>
        <dbReference type="Proteomes" id="UP001058120"/>
    </source>
</evidence>
<sequence>MDNETDGEAWEKLGAIRMPENMATEIFGENVKYADNTTCVITENPDNAEFPFNVQFDSSKIPAMPQTKRKLTDSYLAGIGMPATKKYITINLPVLSDGSTWNGAFYDAPANGWAFISAEPAAGKNCLVSVSNFSNPVIRSTALGSGGSSASAGIPIKKGECIHFVTRDTSARFGYFFYAEGEI</sequence>
<dbReference type="RefSeq" id="WP_334315993.1">
    <property type="nucleotide sequence ID" value="NZ_CP065938.1"/>
</dbReference>
<organism evidence="1 2">
    <name type="scientific">Taurinivorans muris</name>
    <dbReference type="NCBI Taxonomy" id="2787751"/>
    <lineage>
        <taxon>Bacteria</taxon>
        <taxon>Pseudomonadati</taxon>
        <taxon>Thermodesulfobacteriota</taxon>
        <taxon>Desulfovibrionia</taxon>
        <taxon>Desulfovibrionales</taxon>
        <taxon>Desulfovibrionaceae</taxon>
        <taxon>Taurinivorans</taxon>
    </lineage>
</organism>
<keyword evidence="2" id="KW-1185">Reference proteome</keyword>
<evidence type="ECO:0000313" key="1">
    <source>
        <dbReference type="EMBL" id="UWX06388.1"/>
    </source>
</evidence>
<reference evidence="1" key="1">
    <citation type="submission" date="2020-12" db="EMBL/GenBank/DDBJ databases">
        <title>Taurinivorans muris gen. nov., sp. nov., fundamental and realized metabolic niche of a ubiquitous sulfidogenic bacterium in the murine intestine.</title>
        <authorList>
            <person name="Ye H."/>
            <person name="Hanson B.T."/>
            <person name="Loy A."/>
        </authorList>
    </citation>
    <scope>NUCLEOTIDE SEQUENCE</scope>
    <source>
        <strain evidence="1">LT0009</strain>
    </source>
</reference>
<accession>A0ABY5Y306</accession>
<dbReference type="EMBL" id="CP065938">
    <property type="protein sequence ID" value="UWX06388.1"/>
    <property type="molecule type" value="Genomic_DNA"/>
</dbReference>
<gene>
    <name evidence="1" type="ORF">JBF11_03485</name>
</gene>
<name>A0ABY5Y306_9BACT</name>
<proteinExistence type="predicted"/>
<protein>
    <submittedName>
        <fullName evidence="1">Uncharacterized protein</fullName>
    </submittedName>
</protein>
<dbReference type="Proteomes" id="UP001058120">
    <property type="component" value="Chromosome"/>
</dbReference>